<evidence type="ECO:0000313" key="1">
    <source>
        <dbReference type="EMBL" id="GEK72021.1"/>
    </source>
</evidence>
<dbReference type="InterPro" id="IPR019231">
    <property type="entry name" value="DUF2170"/>
</dbReference>
<dbReference type="Pfam" id="PF09938">
    <property type="entry name" value="DUF2170"/>
    <property type="match status" value="1"/>
</dbReference>
<organism evidence="1 2">
    <name type="scientific">Halomonas halophila</name>
    <dbReference type="NCBI Taxonomy" id="29573"/>
    <lineage>
        <taxon>Bacteria</taxon>
        <taxon>Pseudomonadati</taxon>
        <taxon>Pseudomonadota</taxon>
        <taxon>Gammaproteobacteria</taxon>
        <taxon>Oceanospirillales</taxon>
        <taxon>Halomonadaceae</taxon>
        <taxon>Halomonas</taxon>
    </lineage>
</organism>
<dbReference type="Proteomes" id="UP000321121">
    <property type="component" value="Unassembled WGS sequence"/>
</dbReference>
<proteinExistence type="predicted"/>
<reference evidence="1 2" key="1">
    <citation type="submission" date="2019-07" db="EMBL/GenBank/DDBJ databases">
        <title>Whole genome shotgun sequence of Halomonas halophila NBRC 102604.</title>
        <authorList>
            <person name="Hosoyama A."/>
            <person name="Uohara A."/>
            <person name="Ohji S."/>
            <person name="Ichikawa N."/>
        </authorList>
    </citation>
    <scope>NUCLEOTIDE SEQUENCE [LARGE SCALE GENOMIC DNA]</scope>
    <source>
        <strain evidence="1 2">NBRC 102604</strain>
    </source>
</reference>
<name>A0ABQ0U1I3_9GAMM</name>
<sequence length="146" mass="15586">MVTSYSSANVLFEDILAQQATEDSEAAWPKGDIELVPDSQTILWTLEDYGDLVVTLTYSDDQWVVLADIAPVAAVKDTATLNRLLLEQGVAIPLVSAGVMTLNGEAHYVVFGQLYGGSRPEAISAEVHACASAAIDIADLVQDYIA</sequence>
<comment type="caution">
    <text evidence="1">The sequence shown here is derived from an EMBL/GenBank/DDBJ whole genome shotgun (WGS) entry which is preliminary data.</text>
</comment>
<protein>
    <recommendedName>
        <fullName evidence="3">Cytoplasmic protein</fullName>
    </recommendedName>
</protein>
<dbReference type="EMBL" id="BJUS01000003">
    <property type="protein sequence ID" value="GEK72021.1"/>
    <property type="molecule type" value="Genomic_DNA"/>
</dbReference>
<keyword evidence="2" id="KW-1185">Reference proteome</keyword>
<gene>
    <name evidence="1" type="ORF">HHA04nite_05650</name>
</gene>
<evidence type="ECO:0008006" key="3">
    <source>
        <dbReference type="Google" id="ProtNLM"/>
    </source>
</evidence>
<dbReference type="RefSeq" id="WP_246124625.1">
    <property type="nucleotide sequence ID" value="NZ_BJUS01000003.1"/>
</dbReference>
<evidence type="ECO:0000313" key="2">
    <source>
        <dbReference type="Proteomes" id="UP000321121"/>
    </source>
</evidence>
<accession>A0ABQ0U1I3</accession>